<gene>
    <name evidence="2" type="primary">ga17514</name>
    <name evidence="3" type="synonym">ga17761</name>
    <name evidence="2" type="ORF">PR202_ga17514</name>
    <name evidence="3" type="ORF">PR202_ga17761</name>
</gene>
<dbReference type="PANTHER" id="PTHR23024">
    <property type="entry name" value="ARYLACETAMIDE DEACETYLASE"/>
    <property type="match status" value="1"/>
</dbReference>
<reference evidence="2" key="1">
    <citation type="journal article" date="2018" name="DNA Res.">
        <title>Multiple hybrid de novo genome assembly of finger millet, an orphan allotetraploid crop.</title>
        <authorList>
            <person name="Hatakeyama M."/>
            <person name="Aluri S."/>
            <person name="Balachadran M.T."/>
            <person name="Sivarajan S.R."/>
            <person name="Patrignani A."/>
            <person name="Gruter S."/>
            <person name="Poveda L."/>
            <person name="Shimizu-Inatsugi R."/>
            <person name="Baeten J."/>
            <person name="Francoijs K.J."/>
            <person name="Nataraja K.N."/>
            <person name="Reddy Y.A.N."/>
            <person name="Phadnis S."/>
            <person name="Ravikumar R.L."/>
            <person name="Schlapbach R."/>
            <person name="Sreeman S.M."/>
            <person name="Shimizu K.K."/>
        </authorList>
    </citation>
    <scope>NUCLEOTIDE SEQUENCE</scope>
</reference>
<dbReference type="InterPro" id="IPR029058">
    <property type="entry name" value="AB_hydrolase_fold"/>
</dbReference>
<feature type="domain" description="Alpha/beta hydrolase fold-3" evidence="1">
    <location>
        <begin position="69"/>
        <end position="293"/>
    </location>
</feature>
<evidence type="ECO:0000259" key="1">
    <source>
        <dbReference type="Pfam" id="PF07859"/>
    </source>
</evidence>
<reference evidence="2" key="2">
    <citation type="submission" date="2021-12" db="EMBL/GenBank/DDBJ databases">
        <title>Resequencing data analysis of finger millet.</title>
        <authorList>
            <person name="Hatakeyama M."/>
            <person name="Aluri S."/>
            <person name="Balachadran M.T."/>
            <person name="Sivarajan S.R."/>
            <person name="Poveda L."/>
            <person name="Shimizu-Inatsugi R."/>
            <person name="Schlapbach R."/>
            <person name="Sreeman S.M."/>
            <person name="Shimizu K.K."/>
        </authorList>
    </citation>
    <scope>NUCLEOTIDE SEQUENCE</scope>
</reference>
<dbReference type="Proteomes" id="UP001054889">
    <property type="component" value="Unassembled WGS sequence"/>
</dbReference>
<dbReference type="GO" id="GO:0016787">
    <property type="term" value="F:hydrolase activity"/>
    <property type="evidence" value="ECO:0007669"/>
    <property type="project" value="InterPro"/>
</dbReference>
<dbReference type="PANTHER" id="PTHR23024:SF641">
    <property type="entry name" value="OS06G0214850 PROTEIN"/>
    <property type="match status" value="1"/>
</dbReference>
<dbReference type="EMBL" id="BQKI01000008">
    <property type="protein sequence ID" value="GJN00569.1"/>
    <property type="molecule type" value="Genomic_DNA"/>
</dbReference>
<accession>A0AAV5CQM5</accession>
<dbReference type="Pfam" id="PF07859">
    <property type="entry name" value="Abhydrolase_3"/>
    <property type="match status" value="1"/>
</dbReference>
<dbReference type="Gene3D" id="3.40.50.1820">
    <property type="entry name" value="alpha/beta hydrolase"/>
    <property type="match status" value="1"/>
</dbReference>
<protein>
    <recommendedName>
        <fullName evidence="1">Alpha/beta hydrolase fold-3 domain-containing protein</fullName>
    </recommendedName>
</protein>
<keyword evidence="4" id="KW-1185">Reference proteome</keyword>
<sequence length="315" mass="33890">MDPDSEVAFDFPPYLCQYKSGRIVRPGGAPTVPAGTDALTGVVSKDISSGDAKVRVYLPPGATGKIPVIVYFHGGGFVVGSPARPSTHAYLNDLVARSGAIGVSVYYRLAPEHKLPAAYDDGWAGVRWSVTLGDGAEPWLLDHADLSRVFIAGCSAGANIAHNMAVRASAAGALPDGVTLRGLALVHPYFTGKEAVGGEVAFGPEIREFMDRTWRFVVSETSGLDDPRVDPFVDDAARKASAGIPCQRVLVCVAEKDFFLGERALWYYRELKASGYAGELELFEQKGVDHAYHFNALESEQAVELQERIVAFVKK</sequence>
<organism evidence="2 4">
    <name type="scientific">Eleusine coracana subsp. coracana</name>
    <dbReference type="NCBI Taxonomy" id="191504"/>
    <lineage>
        <taxon>Eukaryota</taxon>
        <taxon>Viridiplantae</taxon>
        <taxon>Streptophyta</taxon>
        <taxon>Embryophyta</taxon>
        <taxon>Tracheophyta</taxon>
        <taxon>Spermatophyta</taxon>
        <taxon>Magnoliopsida</taxon>
        <taxon>Liliopsida</taxon>
        <taxon>Poales</taxon>
        <taxon>Poaceae</taxon>
        <taxon>PACMAD clade</taxon>
        <taxon>Chloridoideae</taxon>
        <taxon>Cynodonteae</taxon>
        <taxon>Eleusininae</taxon>
        <taxon>Eleusine</taxon>
    </lineage>
</organism>
<dbReference type="SUPFAM" id="SSF53474">
    <property type="entry name" value="alpha/beta-Hydrolases"/>
    <property type="match status" value="1"/>
</dbReference>
<evidence type="ECO:0000313" key="3">
    <source>
        <dbReference type="EMBL" id="GJN00569.1"/>
    </source>
</evidence>
<dbReference type="InterPro" id="IPR050466">
    <property type="entry name" value="Carboxylest/Gibb_receptor"/>
</dbReference>
<dbReference type="InterPro" id="IPR013094">
    <property type="entry name" value="AB_hydrolase_3"/>
</dbReference>
<dbReference type="EMBL" id="BQKI01000008">
    <property type="protein sequence ID" value="GJN00336.1"/>
    <property type="molecule type" value="Genomic_DNA"/>
</dbReference>
<evidence type="ECO:0000313" key="2">
    <source>
        <dbReference type="EMBL" id="GJN00336.1"/>
    </source>
</evidence>
<name>A0AAV5CQM5_ELECO</name>
<proteinExistence type="predicted"/>
<dbReference type="AlphaFoldDB" id="A0AAV5CQM5"/>
<comment type="caution">
    <text evidence="2">The sequence shown here is derived from an EMBL/GenBank/DDBJ whole genome shotgun (WGS) entry which is preliminary data.</text>
</comment>
<evidence type="ECO:0000313" key="4">
    <source>
        <dbReference type="Proteomes" id="UP001054889"/>
    </source>
</evidence>